<dbReference type="Gene3D" id="2.40.70.10">
    <property type="entry name" value="Acid Proteases"/>
    <property type="match status" value="1"/>
</dbReference>
<gene>
    <name evidence="2" type="ORF">NCGR_LOCUS9706</name>
</gene>
<evidence type="ECO:0000313" key="2">
    <source>
        <dbReference type="EMBL" id="CAD6214271.1"/>
    </source>
</evidence>
<proteinExistence type="predicted"/>
<dbReference type="Pfam" id="PF08284">
    <property type="entry name" value="RVP_2"/>
    <property type="match status" value="1"/>
</dbReference>
<dbReference type="Proteomes" id="UP000604825">
    <property type="component" value="Unassembled WGS sequence"/>
</dbReference>
<keyword evidence="3" id="KW-1185">Reference proteome</keyword>
<dbReference type="SUPFAM" id="SSF50630">
    <property type="entry name" value="Acid proteases"/>
    <property type="match status" value="1"/>
</dbReference>
<dbReference type="PANTHER" id="PTHR15503:SF22">
    <property type="entry name" value="TRANSPOSON TY3-I GAG POLYPROTEIN"/>
    <property type="match status" value="1"/>
</dbReference>
<reference evidence="2" key="1">
    <citation type="submission" date="2020-10" db="EMBL/GenBank/DDBJ databases">
        <authorList>
            <person name="Han B."/>
            <person name="Lu T."/>
            <person name="Zhao Q."/>
            <person name="Huang X."/>
            <person name="Zhao Y."/>
        </authorList>
    </citation>
    <scope>NUCLEOTIDE SEQUENCE</scope>
</reference>
<feature type="region of interest" description="Disordered" evidence="1">
    <location>
        <begin position="88"/>
        <end position="127"/>
    </location>
</feature>
<dbReference type="AlphaFoldDB" id="A0A811MVP3"/>
<dbReference type="InterPro" id="IPR021109">
    <property type="entry name" value="Peptidase_aspartic_dom_sf"/>
</dbReference>
<comment type="caution">
    <text evidence="2">The sequence shown here is derived from an EMBL/GenBank/DDBJ whole genome shotgun (WGS) entry which is preliminary data.</text>
</comment>
<protein>
    <recommendedName>
        <fullName evidence="4">Retrotransposon gag domain-containing protein</fullName>
    </recommendedName>
</protein>
<dbReference type="OrthoDB" id="776700at2759"/>
<dbReference type="CDD" id="cd00303">
    <property type="entry name" value="retropepsin_like"/>
    <property type="match status" value="1"/>
</dbReference>
<accession>A0A811MVP3</accession>
<dbReference type="EMBL" id="CAJGYO010000002">
    <property type="protein sequence ID" value="CAD6214271.1"/>
    <property type="molecule type" value="Genomic_DNA"/>
</dbReference>
<evidence type="ECO:0000256" key="1">
    <source>
        <dbReference type="SAM" id="MobiDB-lite"/>
    </source>
</evidence>
<dbReference type="PANTHER" id="PTHR15503">
    <property type="entry name" value="LDOC1 RELATED"/>
    <property type="match status" value="1"/>
</dbReference>
<name>A0A811MVP3_9POAL</name>
<dbReference type="InterPro" id="IPR032567">
    <property type="entry name" value="RTL1-rel"/>
</dbReference>
<evidence type="ECO:0008006" key="4">
    <source>
        <dbReference type="Google" id="ProtNLM"/>
    </source>
</evidence>
<feature type="compositionally biased region" description="Basic and acidic residues" evidence="1">
    <location>
        <begin position="102"/>
        <end position="127"/>
    </location>
</feature>
<organism evidence="2 3">
    <name type="scientific">Miscanthus lutarioriparius</name>
    <dbReference type="NCBI Taxonomy" id="422564"/>
    <lineage>
        <taxon>Eukaryota</taxon>
        <taxon>Viridiplantae</taxon>
        <taxon>Streptophyta</taxon>
        <taxon>Embryophyta</taxon>
        <taxon>Tracheophyta</taxon>
        <taxon>Spermatophyta</taxon>
        <taxon>Magnoliopsida</taxon>
        <taxon>Liliopsida</taxon>
        <taxon>Poales</taxon>
        <taxon>Poaceae</taxon>
        <taxon>PACMAD clade</taxon>
        <taxon>Panicoideae</taxon>
        <taxon>Andropogonodae</taxon>
        <taxon>Andropogoneae</taxon>
        <taxon>Saccharinae</taxon>
        <taxon>Miscanthus</taxon>
    </lineage>
</organism>
<evidence type="ECO:0000313" key="3">
    <source>
        <dbReference type="Proteomes" id="UP000604825"/>
    </source>
</evidence>
<sequence>MDQFDRDQYPLLLKQFSGLQQSGTVSEYAAEFNRLAHGILLYNPAYDDTYFVTQFVGGLKEDIRSAIALHRPSDVAAASALAMLQEDELGKKQRSKPSWRQFTERPKQPDTDKPKHTPARLDQEDKLSSLRDYRRKNNLCFKCGEKWNQHHTCPAKVSLHVIEEILDALSSEESAEAVPDADELEEVISVLSSEAAVSPKRRRTMKLCGLIDNHEVLILVDSGSVGTFISDRIVDQLKLTTVEAVPTKFVAADGSPMICSFRVPHLQWSTKGYSFTSNAGVLPLKCFDMVLDEDWLEECSPMWVDWVKKVIRFTHKGNRITLTGVQPSVNSYAPICSIQLQGLLKRGAIVHCIQFKPMILCWLYRPAILCGCSVFRMVILMTLKRNNSCLNLLSILKTQKGTHWLMGSFSSEGVFGWDQISWLNVM</sequence>